<accession>A0A4Q9NNJ9</accession>
<evidence type="ECO:0000313" key="1">
    <source>
        <dbReference type="EMBL" id="TBU26853.1"/>
    </source>
</evidence>
<dbReference type="Proteomes" id="UP000292082">
    <property type="component" value="Unassembled WGS sequence"/>
</dbReference>
<reference evidence="2 3" key="1">
    <citation type="submission" date="2019-01" db="EMBL/GenBank/DDBJ databases">
        <title>Draft genome sequences of three monokaryotic isolates of the white-rot basidiomycete fungus Dichomitus squalens.</title>
        <authorList>
            <consortium name="DOE Joint Genome Institute"/>
            <person name="Lopez S.C."/>
            <person name="Andreopoulos B."/>
            <person name="Pangilinan J."/>
            <person name="Lipzen A."/>
            <person name="Riley R."/>
            <person name="Ahrendt S."/>
            <person name="Ng V."/>
            <person name="Barry K."/>
            <person name="Daum C."/>
            <person name="Grigoriev I.V."/>
            <person name="Hilden K.S."/>
            <person name="Makela M.R."/>
            <person name="de Vries R.P."/>
        </authorList>
    </citation>
    <scope>NUCLEOTIDE SEQUENCE [LARGE SCALE GENOMIC DNA]</scope>
    <source>
        <strain evidence="2 3">CBS 464.89</strain>
        <strain evidence="1">OM18370.1</strain>
    </source>
</reference>
<evidence type="ECO:0000313" key="3">
    <source>
        <dbReference type="Proteomes" id="UP000292082"/>
    </source>
</evidence>
<dbReference type="Proteomes" id="UP000292957">
    <property type="component" value="Unassembled WGS sequence"/>
</dbReference>
<name>A0A4Q9NNJ9_9APHY</name>
<protein>
    <submittedName>
        <fullName evidence="2">Uncharacterized protein</fullName>
    </submittedName>
</protein>
<dbReference type="EMBL" id="ML145093">
    <property type="protein sequence ID" value="TBU62481.1"/>
    <property type="molecule type" value="Genomic_DNA"/>
</dbReference>
<dbReference type="EMBL" id="ML143440">
    <property type="protein sequence ID" value="TBU26853.1"/>
    <property type="molecule type" value="Genomic_DNA"/>
</dbReference>
<evidence type="ECO:0000313" key="2">
    <source>
        <dbReference type="EMBL" id="TBU62481.1"/>
    </source>
</evidence>
<keyword evidence="3" id="KW-1185">Reference proteome</keyword>
<sequence>MTVRLQHPPPPPRQRVFCPSCQFLLPVRHTDPPVGTLRASYVVRHSTSSLQPTADASLTGASVYVPFSAASVACWLKAFILRRAASVPVSTSTRLSVRFRAASAPRLHARFVPAAEPVRPLAACLMLLVVCRLLFPGPRPSSSMPVPDVQ</sequence>
<gene>
    <name evidence="2" type="ORF">BD310DRAFT_918501</name>
    <name evidence="1" type="ORF">BD311DRAFT_761719</name>
</gene>
<proteinExistence type="predicted"/>
<dbReference type="AlphaFoldDB" id="A0A4Q9NNJ9"/>
<organism evidence="2 3">
    <name type="scientific">Dichomitus squalens</name>
    <dbReference type="NCBI Taxonomy" id="114155"/>
    <lineage>
        <taxon>Eukaryota</taxon>
        <taxon>Fungi</taxon>
        <taxon>Dikarya</taxon>
        <taxon>Basidiomycota</taxon>
        <taxon>Agaricomycotina</taxon>
        <taxon>Agaricomycetes</taxon>
        <taxon>Polyporales</taxon>
        <taxon>Polyporaceae</taxon>
        <taxon>Dichomitus</taxon>
    </lineage>
</organism>